<reference evidence="1 2" key="1">
    <citation type="journal article" date="2019" name="Int. J. Syst. Evol. Microbiol.">
        <title>The Global Catalogue of Microorganisms (GCM) 10K type strain sequencing project: providing services to taxonomists for standard genome sequencing and annotation.</title>
        <authorList>
            <consortium name="The Broad Institute Genomics Platform"/>
            <consortium name="The Broad Institute Genome Sequencing Center for Infectious Disease"/>
            <person name="Wu L."/>
            <person name="Ma J."/>
        </authorList>
    </citation>
    <scope>NUCLEOTIDE SEQUENCE [LARGE SCALE GENOMIC DNA]</scope>
    <source>
        <strain evidence="1 2">Y73</strain>
    </source>
</reference>
<comment type="caution">
    <text evidence="1">The sequence shown here is derived from an EMBL/GenBank/DDBJ whole genome shotgun (WGS) entry which is preliminary data.</text>
</comment>
<dbReference type="AlphaFoldDB" id="A0ABD5ULJ1"/>
<gene>
    <name evidence="1" type="ORF">ACFQEY_14520</name>
</gene>
<name>A0ABD5ULJ1_9EURY</name>
<evidence type="ECO:0000313" key="1">
    <source>
        <dbReference type="EMBL" id="MFC6890214.1"/>
    </source>
</evidence>
<evidence type="ECO:0008006" key="3">
    <source>
        <dbReference type="Google" id="ProtNLM"/>
    </source>
</evidence>
<evidence type="ECO:0000313" key="2">
    <source>
        <dbReference type="Proteomes" id="UP001596333"/>
    </source>
</evidence>
<accession>A0ABD5ULJ1</accession>
<keyword evidence="2" id="KW-1185">Reference proteome</keyword>
<dbReference type="RefSeq" id="WP_379769866.1">
    <property type="nucleotide sequence ID" value="NZ_JBHSXI010000019.1"/>
</dbReference>
<organism evidence="1 2">
    <name type="scientific">Halorubrum trueperi</name>
    <dbReference type="NCBI Taxonomy" id="2004704"/>
    <lineage>
        <taxon>Archaea</taxon>
        <taxon>Methanobacteriati</taxon>
        <taxon>Methanobacteriota</taxon>
        <taxon>Stenosarchaea group</taxon>
        <taxon>Halobacteria</taxon>
        <taxon>Halobacteriales</taxon>
        <taxon>Haloferacaceae</taxon>
        <taxon>Halorubrum</taxon>
    </lineage>
</organism>
<dbReference type="Proteomes" id="UP001596333">
    <property type="component" value="Unassembled WGS sequence"/>
</dbReference>
<dbReference type="EMBL" id="JBHSXI010000019">
    <property type="protein sequence ID" value="MFC6890214.1"/>
    <property type="molecule type" value="Genomic_DNA"/>
</dbReference>
<sequence length="174" mass="19109">MSPTSVERQLQQIGIQVDRHTVRRYVRLFGELLAEQHGITVAEKSLGQNVLAALCDVETVDEFKDEYAEELTNAGIDELAGCANETYPVKKGAKKELYEENMERKQEGKEPRTHPDSFTVGCGYLPKLDCYASVQCRETAFASILANALGLPLSSVAYSVTTMRTATTALSTAV</sequence>
<protein>
    <recommendedName>
        <fullName evidence="3">Transposase</fullName>
    </recommendedName>
</protein>
<proteinExistence type="predicted"/>